<dbReference type="EMBL" id="VSRR010005120">
    <property type="protein sequence ID" value="MPC41591.1"/>
    <property type="molecule type" value="Genomic_DNA"/>
</dbReference>
<keyword evidence="1" id="KW-0812">Transmembrane</keyword>
<comment type="caution">
    <text evidence="2">The sequence shown here is derived from an EMBL/GenBank/DDBJ whole genome shotgun (WGS) entry which is preliminary data.</text>
</comment>
<gene>
    <name evidence="2" type="ORF">E2C01_035191</name>
</gene>
<accession>A0A5B7F3J4</accession>
<keyword evidence="1" id="KW-1133">Transmembrane helix</keyword>
<protein>
    <submittedName>
        <fullName evidence="2">Uncharacterized protein</fullName>
    </submittedName>
</protein>
<feature type="transmembrane region" description="Helical" evidence="1">
    <location>
        <begin position="42"/>
        <end position="62"/>
    </location>
</feature>
<evidence type="ECO:0000256" key="1">
    <source>
        <dbReference type="SAM" id="Phobius"/>
    </source>
</evidence>
<name>A0A5B7F3J4_PORTR</name>
<dbReference type="Proteomes" id="UP000324222">
    <property type="component" value="Unassembled WGS sequence"/>
</dbReference>
<reference evidence="2 3" key="1">
    <citation type="submission" date="2019-05" db="EMBL/GenBank/DDBJ databases">
        <title>Another draft genome of Portunus trituberculatus and its Hox gene families provides insights of decapod evolution.</title>
        <authorList>
            <person name="Jeong J.-H."/>
            <person name="Song I."/>
            <person name="Kim S."/>
            <person name="Choi T."/>
            <person name="Kim D."/>
            <person name="Ryu S."/>
            <person name="Kim W."/>
        </authorList>
    </citation>
    <scope>NUCLEOTIDE SEQUENCE [LARGE SCALE GENOMIC DNA]</scope>
    <source>
        <tissue evidence="2">Muscle</tissue>
    </source>
</reference>
<keyword evidence="3" id="KW-1185">Reference proteome</keyword>
<sequence>MVVGSACAERCLNLARFSAHSSDSSKSRLTAMLISSTLATRVLAFHLHLAAVVLVAAVSTLIQQVAALIPRDAVARVTHELGVVTWGQAQRNEGTRGFPTQLLTQLPAVLPHRVAGDHHALRGGQRAVITQLHQHPSPRGRRPPQQRAVVSHEEWAAVHMTTTHINACLVLLGKAEALQPHEGALRPATRRADLHRRVAGRVQPGSLAVHGSTVVHSAAAHPIWFKVLIFDQLVGGDVSPHALLGLVSEAQPHLDAASDAAGSAETLPHLQQVL</sequence>
<evidence type="ECO:0000313" key="2">
    <source>
        <dbReference type="EMBL" id="MPC41591.1"/>
    </source>
</evidence>
<proteinExistence type="predicted"/>
<keyword evidence="1" id="KW-0472">Membrane</keyword>
<organism evidence="2 3">
    <name type="scientific">Portunus trituberculatus</name>
    <name type="common">Swimming crab</name>
    <name type="synonym">Neptunus trituberculatus</name>
    <dbReference type="NCBI Taxonomy" id="210409"/>
    <lineage>
        <taxon>Eukaryota</taxon>
        <taxon>Metazoa</taxon>
        <taxon>Ecdysozoa</taxon>
        <taxon>Arthropoda</taxon>
        <taxon>Crustacea</taxon>
        <taxon>Multicrustacea</taxon>
        <taxon>Malacostraca</taxon>
        <taxon>Eumalacostraca</taxon>
        <taxon>Eucarida</taxon>
        <taxon>Decapoda</taxon>
        <taxon>Pleocyemata</taxon>
        <taxon>Brachyura</taxon>
        <taxon>Eubrachyura</taxon>
        <taxon>Portunoidea</taxon>
        <taxon>Portunidae</taxon>
        <taxon>Portuninae</taxon>
        <taxon>Portunus</taxon>
    </lineage>
</organism>
<dbReference type="AlphaFoldDB" id="A0A5B7F3J4"/>
<evidence type="ECO:0000313" key="3">
    <source>
        <dbReference type="Proteomes" id="UP000324222"/>
    </source>
</evidence>